<evidence type="ECO:0000256" key="2">
    <source>
        <dbReference type="ARBA" id="ARBA00023125"/>
    </source>
</evidence>
<dbReference type="Gene3D" id="1.10.10.60">
    <property type="entry name" value="Homeodomain-like"/>
    <property type="match status" value="1"/>
</dbReference>
<dbReference type="GO" id="GO:0003700">
    <property type="term" value="F:DNA-binding transcription factor activity"/>
    <property type="evidence" value="ECO:0007669"/>
    <property type="project" value="InterPro"/>
</dbReference>
<name>A0A936YR60_9HYPH</name>
<organism evidence="5 6">
    <name type="scientific">Rhizobium setariae</name>
    <dbReference type="NCBI Taxonomy" id="2801340"/>
    <lineage>
        <taxon>Bacteria</taxon>
        <taxon>Pseudomonadati</taxon>
        <taxon>Pseudomonadota</taxon>
        <taxon>Alphaproteobacteria</taxon>
        <taxon>Hyphomicrobiales</taxon>
        <taxon>Rhizobiaceae</taxon>
        <taxon>Rhizobium/Agrobacterium group</taxon>
        <taxon>Rhizobium</taxon>
    </lineage>
</organism>
<evidence type="ECO:0000256" key="1">
    <source>
        <dbReference type="ARBA" id="ARBA00023015"/>
    </source>
</evidence>
<protein>
    <submittedName>
        <fullName evidence="5">Helix-turn-helix domain-containing protein</fullName>
    </submittedName>
</protein>
<dbReference type="Proteomes" id="UP000633219">
    <property type="component" value="Unassembled WGS sequence"/>
</dbReference>
<reference evidence="5" key="1">
    <citation type="submission" date="2021-01" db="EMBL/GenBank/DDBJ databases">
        <title>Rhizobium sp. strain KVB221 16S ribosomal RNA gene Genome sequencing and assembly.</title>
        <authorList>
            <person name="Kang M."/>
        </authorList>
    </citation>
    <scope>NUCLEOTIDE SEQUENCE</scope>
    <source>
        <strain evidence="5">KVB221</strain>
    </source>
</reference>
<keyword evidence="6" id="KW-1185">Reference proteome</keyword>
<comment type="caution">
    <text evidence="5">The sequence shown here is derived from an EMBL/GenBank/DDBJ whole genome shotgun (WGS) entry which is preliminary data.</text>
</comment>
<evidence type="ECO:0000313" key="6">
    <source>
        <dbReference type="Proteomes" id="UP000633219"/>
    </source>
</evidence>
<gene>
    <name evidence="5" type="ORF">JJB09_14590</name>
</gene>
<dbReference type="InterPro" id="IPR035418">
    <property type="entry name" value="AraC-bd_2"/>
</dbReference>
<evidence type="ECO:0000256" key="3">
    <source>
        <dbReference type="ARBA" id="ARBA00023163"/>
    </source>
</evidence>
<dbReference type="PRINTS" id="PR00032">
    <property type="entry name" value="HTHARAC"/>
</dbReference>
<dbReference type="PROSITE" id="PS00041">
    <property type="entry name" value="HTH_ARAC_FAMILY_1"/>
    <property type="match status" value="1"/>
</dbReference>
<feature type="domain" description="HTH araC/xylS-type" evidence="4">
    <location>
        <begin position="213"/>
        <end position="313"/>
    </location>
</feature>
<dbReference type="GO" id="GO:0043565">
    <property type="term" value="F:sequence-specific DNA binding"/>
    <property type="evidence" value="ECO:0007669"/>
    <property type="project" value="InterPro"/>
</dbReference>
<sequence length="319" mass="36211">METVISTAGMDPASRSTYWHQAIAEAYFSLNLQFGDSAHFNGELLSWNLGSVSLSRLRSGALQYKRLKKHLVQDCDEQLLITIPARSEVFFSQCGNEVRCSPGSYILERSHEPYEFSHSEDADLWVLKIATKALAGRIRAPDRFCSMQFNATNGVGGLFTDLIHHIPERFATMPAAAREAIGNQLVDLLALSIESDERTLTSGASTVRTAHLTRIENYVRANLHRLELDPELIAGECGISIRYLHELFRDTNQTLGQWIRDMRLEAAREDLLTTRNPLSISEICYRRGFSDQAYFSRVFKSKFDLSPRDYRQRNLGRLS</sequence>
<dbReference type="InterPro" id="IPR050204">
    <property type="entry name" value="AraC_XylS_family_regulators"/>
</dbReference>
<dbReference type="PANTHER" id="PTHR46796">
    <property type="entry name" value="HTH-TYPE TRANSCRIPTIONAL ACTIVATOR RHAS-RELATED"/>
    <property type="match status" value="1"/>
</dbReference>
<dbReference type="InterPro" id="IPR018060">
    <property type="entry name" value="HTH_AraC"/>
</dbReference>
<evidence type="ECO:0000259" key="4">
    <source>
        <dbReference type="PROSITE" id="PS01124"/>
    </source>
</evidence>
<keyword evidence="2" id="KW-0238">DNA-binding</keyword>
<keyword evidence="1" id="KW-0805">Transcription regulation</keyword>
<dbReference type="AlphaFoldDB" id="A0A936YR60"/>
<keyword evidence="3" id="KW-0804">Transcription</keyword>
<dbReference type="InterPro" id="IPR018062">
    <property type="entry name" value="HTH_AraC-typ_CS"/>
</dbReference>
<dbReference type="Pfam" id="PF14525">
    <property type="entry name" value="AraC_binding_2"/>
    <property type="match status" value="1"/>
</dbReference>
<proteinExistence type="predicted"/>
<accession>A0A936YR60</accession>
<dbReference type="Pfam" id="PF12833">
    <property type="entry name" value="HTH_18"/>
    <property type="match status" value="1"/>
</dbReference>
<dbReference type="RefSeq" id="WP_201659423.1">
    <property type="nucleotide sequence ID" value="NZ_JAEQNC010000007.1"/>
</dbReference>
<dbReference type="PROSITE" id="PS01124">
    <property type="entry name" value="HTH_ARAC_FAMILY_2"/>
    <property type="match status" value="1"/>
</dbReference>
<dbReference type="InterPro" id="IPR009057">
    <property type="entry name" value="Homeodomain-like_sf"/>
</dbReference>
<dbReference type="SMART" id="SM00342">
    <property type="entry name" value="HTH_ARAC"/>
    <property type="match status" value="1"/>
</dbReference>
<dbReference type="PANTHER" id="PTHR46796:SF6">
    <property type="entry name" value="ARAC SUBFAMILY"/>
    <property type="match status" value="1"/>
</dbReference>
<dbReference type="InterPro" id="IPR020449">
    <property type="entry name" value="Tscrpt_reg_AraC-type_HTH"/>
</dbReference>
<evidence type="ECO:0000313" key="5">
    <source>
        <dbReference type="EMBL" id="MBL0373262.1"/>
    </source>
</evidence>
<dbReference type="SUPFAM" id="SSF46689">
    <property type="entry name" value="Homeodomain-like"/>
    <property type="match status" value="1"/>
</dbReference>
<dbReference type="EMBL" id="JAEQNC010000007">
    <property type="protein sequence ID" value="MBL0373262.1"/>
    <property type="molecule type" value="Genomic_DNA"/>
</dbReference>